<comment type="similarity">
    <text evidence="1">Belongs to the GMC oxidoreductase family.</text>
</comment>
<evidence type="ECO:0000256" key="2">
    <source>
        <dbReference type="SAM" id="SignalP"/>
    </source>
</evidence>
<dbReference type="Pfam" id="PF00732">
    <property type="entry name" value="GMC_oxred_N"/>
    <property type="match status" value="1"/>
</dbReference>
<dbReference type="SUPFAM" id="SSF51905">
    <property type="entry name" value="FAD/NAD(P)-binding domain"/>
    <property type="match status" value="1"/>
</dbReference>
<dbReference type="Proteomes" id="UP000653454">
    <property type="component" value="Unassembled WGS sequence"/>
</dbReference>
<protein>
    <submittedName>
        <fullName evidence="4">(diamondback moth) hypothetical protein</fullName>
    </submittedName>
</protein>
<gene>
    <name evidence="4" type="ORF">PLXY2_LOCUS6829</name>
</gene>
<evidence type="ECO:0000256" key="1">
    <source>
        <dbReference type="ARBA" id="ARBA00010790"/>
    </source>
</evidence>
<dbReference type="SUPFAM" id="SSF54373">
    <property type="entry name" value="FAD-linked reductases, C-terminal domain"/>
    <property type="match status" value="1"/>
</dbReference>
<reference evidence="4" key="1">
    <citation type="submission" date="2020-11" db="EMBL/GenBank/DDBJ databases">
        <authorList>
            <person name="Whiteford S."/>
        </authorList>
    </citation>
    <scope>NUCLEOTIDE SEQUENCE</scope>
</reference>
<proteinExistence type="inferred from homology"/>
<dbReference type="PANTHER" id="PTHR11552:SF208">
    <property type="entry name" value="RE36204P-RELATED"/>
    <property type="match status" value="1"/>
</dbReference>
<sequence>MKSIMKELYKTALLLIIYLALTNALKSYDDEEASIENEPENILDAFMPENNKHTRTIRSLNKYIGGKRGEHLSSRKAKILWPYPADYKTENETYEPDNIDHSVSNRQKRLLWSYPQSPVVDMMLQSPALGYAPHNPNDPFDYLRDSYPLPKGATDPLDEYDYVIVGAGSAGSVLASRLTEDKPRASVLLLEAGQPEMLLTDVPALVQYLQFTDYAWHYSTEHQPGVCLGSEEQRCFWPRGKAVGGTSVTNYMVYTRGRPADWDRIAQDGNYGWSYSDVLQYYMKSERAELKKYKKAPYRGRDGELTVENVPFKTGLVEAFLSAGRKLGHPTVDYNSPDELGFGYVQTTTDKGHRMSSARAFLHPHKRRKNLHILTGSRVTKVLIEPQSKRAYAVDYVRNGKKRRVRCRREVILSAGPVASPQLLMLSGVGPQQHLESLGIPVVKDLPVGKTLYDHIAFPGVIFRLNTTNASLLEPKVATFPNLMQWLQFGDGLLTSPGGIEGIGYIKTKTSSQPASIPDLELISLGSSLNVDAGGAFPRSWGISQNTYNSAYSSLNGLDTWSAVAMLLHPKSKGFMELRDSNPYSPPKLYGNYLTDPSDMATLKEGIQYIIKLAESDSFRKYNPKLHLAQFPTCATHAPGSDSYWECAVRTMMVSLHHQIGTCRMGPPGDPAAVVDPELRVYGVEGLRVVDSSVIPRTISAHTNAPAIMIGEKAADLIKKTWANAVRS</sequence>
<organism evidence="4 5">
    <name type="scientific">Plutella xylostella</name>
    <name type="common">Diamondback moth</name>
    <name type="synonym">Plutella maculipennis</name>
    <dbReference type="NCBI Taxonomy" id="51655"/>
    <lineage>
        <taxon>Eukaryota</taxon>
        <taxon>Metazoa</taxon>
        <taxon>Ecdysozoa</taxon>
        <taxon>Arthropoda</taxon>
        <taxon>Hexapoda</taxon>
        <taxon>Insecta</taxon>
        <taxon>Pterygota</taxon>
        <taxon>Neoptera</taxon>
        <taxon>Endopterygota</taxon>
        <taxon>Lepidoptera</taxon>
        <taxon>Glossata</taxon>
        <taxon>Ditrysia</taxon>
        <taxon>Yponomeutoidea</taxon>
        <taxon>Plutellidae</taxon>
        <taxon>Plutella</taxon>
    </lineage>
</organism>
<dbReference type="InterPro" id="IPR012132">
    <property type="entry name" value="GMC_OxRdtase"/>
</dbReference>
<dbReference type="Pfam" id="PF05199">
    <property type="entry name" value="GMC_oxred_C"/>
    <property type="match status" value="1"/>
</dbReference>
<dbReference type="InterPro" id="IPR007867">
    <property type="entry name" value="GMC_OxRtase_C"/>
</dbReference>
<evidence type="ECO:0000313" key="5">
    <source>
        <dbReference type="Proteomes" id="UP000653454"/>
    </source>
</evidence>
<dbReference type="Gene3D" id="3.50.50.60">
    <property type="entry name" value="FAD/NAD(P)-binding domain"/>
    <property type="match status" value="1"/>
</dbReference>
<dbReference type="EMBL" id="CAJHNJ030000022">
    <property type="protein sequence ID" value="CAG9119670.1"/>
    <property type="molecule type" value="Genomic_DNA"/>
</dbReference>
<dbReference type="InterPro" id="IPR036188">
    <property type="entry name" value="FAD/NAD-bd_sf"/>
</dbReference>
<evidence type="ECO:0000259" key="3">
    <source>
        <dbReference type="PROSITE" id="PS00624"/>
    </source>
</evidence>
<dbReference type="GO" id="GO:0050660">
    <property type="term" value="F:flavin adenine dinucleotide binding"/>
    <property type="evidence" value="ECO:0007669"/>
    <property type="project" value="InterPro"/>
</dbReference>
<dbReference type="GO" id="GO:0016614">
    <property type="term" value="F:oxidoreductase activity, acting on CH-OH group of donors"/>
    <property type="evidence" value="ECO:0007669"/>
    <property type="project" value="InterPro"/>
</dbReference>
<comment type="caution">
    <text evidence="4">The sequence shown here is derived from an EMBL/GenBank/DDBJ whole genome shotgun (WGS) entry which is preliminary data.</text>
</comment>
<dbReference type="AlphaFoldDB" id="A0A8S4EW57"/>
<feature type="domain" description="Glucose-methanol-choline oxidoreductase N-terminal" evidence="3">
    <location>
        <begin position="416"/>
        <end position="430"/>
    </location>
</feature>
<accession>A0A8S4EW57</accession>
<keyword evidence="5" id="KW-1185">Reference proteome</keyword>
<dbReference type="Gene3D" id="3.30.560.10">
    <property type="entry name" value="Glucose Oxidase, domain 3"/>
    <property type="match status" value="1"/>
</dbReference>
<feature type="chain" id="PRO_5035806443" evidence="2">
    <location>
        <begin position="25"/>
        <end position="728"/>
    </location>
</feature>
<dbReference type="InterPro" id="IPR000172">
    <property type="entry name" value="GMC_OxRdtase_N"/>
</dbReference>
<name>A0A8S4EW57_PLUXY</name>
<dbReference type="PANTHER" id="PTHR11552">
    <property type="entry name" value="GLUCOSE-METHANOL-CHOLINE GMC OXIDOREDUCTASE"/>
    <property type="match status" value="1"/>
</dbReference>
<keyword evidence="2" id="KW-0732">Signal</keyword>
<feature type="signal peptide" evidence="2">
    <location>
        <begin position="1"/>
        <end position="24"/>
    </location>
</feature>
<evidence type="ECO:0000313" key="4">
    <source>
        <dbReference type="EMBL" id="CAG9119670.1"/>
    </source>
</evidence>
<dbReference type="PROSITE" id="PS00624">
    <property type="entry name" value="GMC_OXRED_2"/>
    <property type="match status" value="1"/>
</dbReference>